<evidence type="ECO:0000313" key="2">
    <source>
        <dbReference type="EMBL" id="KAK6984139.1"/>
    </source>
</evidence>
<feature type="region of interest" description="Disordered" evidence="1">
    <location>
        <begin position="206"/>
        <end position="230"/>
    </location>
</feature>
<protein>
    <submittedName>
        <fullName evidence="2">Uncharacterized protein</fullName>
    </submittedName>
</protein>
<dbReference type="Proteomes" id="UP001362999">
    <property type="component" value="Unassembled WGS sequence"/>
</dbReference>
<proteinExistence type="predicted"/>
<feature type="compositionally biased region" description="Basic residues" evidence="1">
    <location>
        <begin position="1"/>
        <end position="13"/>
    </location>
</feature>
<dbReference type="EMBL" id="JAWWNJ010000141">
    <property type="protein sequence ID" value="KAK6984139.1"/>
    <property type="molecule type" value="Genomic_DNA"/>
</dbReference>
<feature type="compositionally biased region" description="Basic and acidic residues" evidence="1">
    <location>
        <begin position="319"/>
        <end position="334"/>
    </location>
</feature>
<gene>
    <name evidence="2" type="ORF">R3P38DRAFT_2806906</name>
</gene>
<dbReference type="AlphaFoldDB" id="A0AAV9ZJB9"/>
<keyword evidence="3" id="KW-1185">Reference proteome</keyword>
<organism evidence="2 3">
    <name type="scientific">Favolaschia claudopus</name>
    <dbReference type="NCBI Taxonomy" id="2862362"/>
    <lineage>
        <taxon>Eukaryota</taxon>
        <taxon>Fungi</taxon>
        <taxon>Dikarya</taxon>
        <taxon>Basidiomycota</taxon>
        <taxon>Agaricomycotina</taxon>
        <taxon>Agaricomycetes</taxon>
        <taxon>Agaricomycetidae</taxon>
        <taxon>Agaricales</taxon>
        <taxon>Marasmiineae</taxon>
        <taxon>Mycenaceae</taxon>
        <taxon>Favolaschia</taxon>
    </lineage>
</organism>
<feature type="region of interest" description="Disordered" evidence="1">
    <location>
        <begin position="272"/>
        <end position="360"/>
    </location>
</feature>
<sequence length="402" mass="45715">MGTKSKTKTRKPKQAATQNPPVNHPPTPRSCSIKMMEILHHRGEIATHRRHRWQLLSVVSSSLPSALRYDPQHKLLGQFSTRLVTTVEEVDDVDDSPAVKAARALKKKLENSGEHTRPHMPPRRFSMNTMDPKWVTRLEQNVARRSVARYLKQSRAVSSLAAEIPLPPSDARATERRRRRDDRLSGLKRLKELRIQQDEEYAQSLQRQQYEEDTQSILRSQQDAAEDEEKARVAEEMRALLAKRRMRVALKRNYPIPRPRYWVDVNGAPIEIGPAPTKRSSIDPEEKPVVGRKASASKPAAVIDADEAARPVKKPARPSPRDEDKPERTEESSPKIETPQQPKKAAAQTVKTSPKDEGTDFYLKSGILHRRSLNPLTGETLCRILTQGYISARVHIFSLRTH</sequence>
<evidence type="ECO:0000256" key="1">
    <source>
        <dbReference type="SAM" id="MobiDB-lite"/>
    </source>
</evidence>
<comment type="caution">
    <text evidence="2">The sequence shown here is derived from an EMBL/GenBank/DDBJ whole genome shotgun (WGS) entry which is preliminary data.</text>
</comment>
<feature type="region of interest" description="Disordered" evidence="1">
    <location>
        <begin position="1"/>
        <end position="29"/>
    </location>
</feature>
<feature type="compositionally biased region" description="Basic and acidic residues" evidence="1">
    <location>
        <begin position="280"/>
        <end position="289"/>
    </location>
</feature>
<accession>A0AAV9ZJB9</accession>
<reference evidence="2 3" key="1">
    <citation type="journal article" date="2024" name="J Genomics">
        <title>Draft genome sequencing and assembly of Favolaschia claudopus CIRM-BRFM 2984 isolated from oak limbs.</title>
        <authorList>
            <person name="Navarro D."/>
            <person name="Drula E."/>
            <person name="Chaduli D."/>
            <person name="Cazenave R."/>
            <person name="Ahrendt S."/>
            <person name="Wang J."/>
            <person name="Lipzen A."/>
            <person name="Daum C."/>
            <person name="Barry K."/>
            <person name="Grigoriev I.V."/>
            <person name="Favel A."/>
            <person name="Rosso M.N."/>
            <person name="Martin F."/>
        </authorList>
    </citation>
    <scope>NUCLEOTIDE SEQUENCE [LARGE SCALE GENOMIC DNA]</scope>
    <source>
        <strain evidence="2 3">CIRM-BRFM 2984</strain>
    </source>
</reference>
<name>A0AAV9ZJB9_9AGAR</name>
<evidence type="ECO:0000313" key="3">
    <source>
        <dbReference type="Proteomes" id="UP001362999"/>
    </source>
</evidence>